<name>A0A9P6ECJ6_9AGAR</name>
<dbReference type="AlphaFoldDB" id="A0A9P6ECJ6"/>
<feature type="non-terminal residue" evidence="2">
    <location>
        <position position="224"/>
    </location>
</feature>
<gene>
    <name evidence="2" type="ORF">CPB83DRAFT_747116</name>
</gene>
<dbReference type="Proteomes" id="UP000807306">
    <property type="component" value="Unassembled WGS sequence"/>
</dbReference>
<comment type="caution">
    <text evidence="2">The sequence shown here is derived from an EMBL/GenBank/DDBJ whole genome shotgun (WGS) entry which is preliminary data.</text>
</comment>
<evidence type="ECO:0000313" key="3">
    <source>
        <dbReference type="Proteomes" id="UP000807306"/>
    </source>
</evidence>
<protein>
    <recommendedName>
        <fullName evidence="1">Helitron helicase-like domain-containing protein</fullName>
    </recommendedName>
</protein>
<sequence>VGHAEQPESLFNNERLYPSMMPWLFPYGLGAIGQEAMKDKPSEKNQKAHFLMYHDKRFQTDPIFPLLAFNQAQIQQSALNSYLLAKKNKFTTICDRLHSLDIKVLDSISKRMQAGESVKPETEAEKQCFQVLNDLDAVNGTVNGSISSKKFMRNEIWSLISYLGAPCWFLTLSPADNKHPISLYLADKQVEFSPELHLPDEAYRLIASNPVAAARFFHIMCQSF</sequence>
<reference evidence="2" key="1">
    <citation type="submission" date="2020-11" db="EMBL/GenBank/DDBJ databases">
        <authorList>
            <consortium name="DOE Joint Genome Institute"/>
            <person name="Ahrendt S."/>
            <person name="Riley R."/>
            <person name="Andreopoulos W."/>
            <person name="Labutti K."/>
            <person name="Pangilinan J."/>
            <person name="Ruiz-Duenas F.J."/>
            <person name="Barrasa J.M."/>
            <person name="Sanchez-Garcia M."/>
            <person name="Camarero S."/>
            <person name="Miyauchi S."/>
            <person name="Serrano A."/>
            <person name="Linde D."/>
            <person name="Babiker R."/>
            <person name="Drula E."/>
            <person name="Ayuso-Fernandez I."/>
            <person name="Pacheco R."/>
            <person name="Padilla G."/>
            <person name="Ferreira P."/>
            <person name="Barriuso J."/>
            <person name="Kellner H."/>
            <person name="Castanera R."/>
            <person name="Alfaro M."/>
            <person name="Ramirez L."/>
            <person name="Pisabarro A.G."/>
            <person name="Kuo A."/>
            <person name="Tritt A."/>
            <person name="Lipzen A."/>
            <person name="He G."/>
            <person name="Yan M."/>
            <person name="Ng V."/>
            <person name="Cullen D."/>
            <person name="Martin F."/>
            <person name="Rosso M.-N."/>
            <person name="Henrissat B."/>
            <person name="Hibbett D."/>
            <person name="Martinez A.T."/>
            <person name="Grigoriev I.V."/>
        </authorList>
    </citation>
    <scope>NUCLEOTIDE SEQUENCE</scope>
    <source>
        <strain evidence="2">CBS 506.95</strain>
    </source>
</reference>
<feature type="domain" description="Helitron helicase-like" evidence="1">
    <location>
        <begin position="49"/>
        <end position="224"/>
    </location>
</feature>
<dbReference type="OrthoDB" id="3254930at2759"/>
<organism evidence="2 3">
    <name type="scientific">Crepidotus variabilis</name>
    <dbReference type="NCBI Taxonomy" id="179855"/>
    <lineage>
        <taxon>Eukaryota</taxon>
        <taxon>Fungi</taxon>
        <taxon>Dikarya</taxon>
        <taxon>Basidiomycota</taxon>
        <taxon>Agaricomycotina</taxon>
        <taxon>Agaricomycetes</taxon>
        <taxon>Agaricomycetidae</taxon>
        <taxon>Agaricales</taxon>
        <taxon>Agaricineae</taxon>
        <taxon>Crepidotaceae</taxon>
        <taxon>Crepidotus</taxon>
    </lineage>
</organism>
<proteinExistence type="predicted"/>
<evidence type="ECO:0000313" key="2">
    <source>
        <dbReference type="EMBL" id="KAF9526582.1"/>
    </source>
</evidence>
<keyword evidence="3" id="KW-1185">Reference proteome</keyword>
<evidence type="ECO:0000259" key="1">
    <source>
        <dbReference type="Pfam" id="PF14214"/>
    </source>
</evidence>
<accession>A0A9P6ECJ6</accession>
<dbReference type="InterPro" id="IPR025476">
    <property type="entry name" value="Helitron_helicase-like"/>
</dbReference>
<dbReference type="Pfam" id="PF14214">
    <property type="entry name" value="Helitron_like_N"/>
    <property type="match status" value="1"/>
</dbReference>
<feature type="non-terminal residue" evidence="2">
    <location>
        <position position="1"/>
    </location>
</feature>
<dbReference type="EMBL" id="MU157870">
    <property type="protein sequence ID" value="KAF9526582.1"/>
    <property type="molecule type" value="Genomic_DNA"/>
</dbReference>